<evidence type="ECO:0000256" key="2">
    <source>
        <dbReference type="ARBA" id="ARBA00022723"/>
    </source>
</evidence>
<comment type="caution">
    <text evidence="9">The sequence shown here is derived from an EMBL/GenBank/DDBJ whole genome shotgun (WGS) entry which is preliminary data.</text>
</comment>
<feature type="domain" description="C2H2-type" evidence="8">
    <location>
        <begin position="176"/>
        <end position="203"/>
    </location>
</feature>
<sequence>MTATDHRVNIEERGGREPDQLICGECRSEFRQISEFIHHKAEHTTGAGSYLCELCGRCFLSRTVLAYHYRSTHKLQPAGSPLHNPPRCEDVVATQDAASENGCLGLLLVLEPETRVPLDNQDGKCVDIDSVAVPDSGVLPKNTSPGGFDCPICGKVFQKHRLLQRHSETHRPRRDFLCERCGKTFASRSRLVAHRQRHMAAPRVYSCPQCEFRSALPALAQAHRQLHAAGCQRCSLCGNVYTDRATLRKHMRVHAQERPYECSQPGCGWRFKTEVMLKAHVRAHTSRGGFECPDCGYPFRRKHHLQRHQEKMHRAARRDTHRQAWAGQNPRLGDDAVDIFTENTEILDVERGIQAAQLTLTMGSEETVPHASGLHARKELVSQKMCTGSLEALITPTEDQVL</sequence>
<dbReference type="InterPro" id="IPR036236">
    <property type="entry name" value="Znf_C2H2_sf"/>
</dbReference>
<feature type="domain" description="C2H2-type" evidence="8">
    <location>
        <begin position="232"/>
        <end position="259"/>
    </location>
</feature>
<dbReference type="PANTHER" id="PTHR24406">
    <property type="entry name" value="TRANSCRIPTIONAL REPRESSOR CTCFL-RELATED"/>
    <property type="match status" value="1"/>
</dbReference>
<evidence type="ECO:0000256" key="7">
    <source>
        <dbReference type="PROSITE-ProRule" id="PRU00042"/>
    </source>
</evidence>
<dbReference type="SMART" id="SM00355">
    <property type="entry name" value="ZnF_C2H2"/>
    <property type="match status" value="8"/>
</dbReference>
<dbReference type="InterPro" id="IPR050888">
    <property type="entry name" value="ZnF_C2H2-type_TF"/>
</dbReference>
<evidence type="ECO:0000313" key="9">
    <source>
        <dbReference type="EMBL" id="KAK6477237.1"/>
    </source>
</evidence>
<accession>A0ABR0YXC6</accession>
<evidence type="ECO:0000256" key="4">
    <source>
        <dbReference type="ARBA" id="ARBA00022771"/>
    </source>
</evidence>
<dbReference type="Gene3D" id="3.30.160.60">
    <property type="entry name" value="Classic Zinc Finger"/>
    <property type="match status" value="4"/>
</dbReference>
<dbReference type="Pfam" id="PF00096">
    <property type="entry name" value="zf-C2H2"/>
    <property type="match status" value="5"/>
</dbReference>
<keyword evidence="6" id="KW-0539">Nucleus</keyword>
<dbReference type="Proteomes" id="UP001369086">
    <property type="component" value="Unassembled WGS sequence"/>
</dbReference>
<evidence type="ECO:0000313" key="10">
    <source>
        <dbReference type="Proteomes" id="UP001369086"/>
    </source>
</evidence>
<gene>
    <name evidence="9" type="ORF">HHUSO_G22141</name>
</gene>
<feature type="domain" description="C2H2-type" evidence="8">
    <location>
        <begin position="50"/>
        <end position="78"/>
    </location>
</feature>
<evidence type="ECO:0000256" key="1">
    <source>
        <dbReference type="ARBA" id="ARBA00004123"/>
    </source>
</evidence>
<feature type="domain" description="C2H2-type" evidence="8">
    <location>
        <begin position="148"/>
        <end position="175"/>
    </location>
</feature>
<keyword evidence="3" id="KW-0677">Repeat</keyword>
<keyword evidence="4 7" id="KW-0863">Zinc-finger</keyword>
<dbReference type="SUPFAM" id="SSF57667">
    <property type="entry name" value="beta-beta-alpha zinc fingers"/>
    <property type="match status" value="4"/>
</dbReference>
<reference evidence="9 10" key="1">
    <citation type="submission" date="2021-05" db="EMBL/GenBank/DDBJ databases">
        <authorList>
            <person name="Zahm M."/>
            <person name="Klopp C."/>
            <person name="Cabau C."/>
            <person name="Kuhl H."/>
            <person name="Suciu R."/>
            <person name="Ciorpac M."/>
            <person name="Holostenco D."/>
            <person name="Gessner J."/>
            <person name="Wuertz S."/>
            <person name="Hohne C."/>
            <person name="Stock M."/>
            <person name="Gislard M."/>
            <person name="Lluch J."/>
            <person name="Milhes M."/>
            <person name="Lampietro C."/>
            <person name="Lopez Roques C."/>
            <person name="Donnadieu C."/>
            <person name="Du K."/>
            <person name="Schartl M."/>
            <person name="Guiguen Y."/>
        </authorList>
    </citation>
    <scope>NUCLEOTIDE SEQUENCE [LARGE SCALE GENOMIC DNA]</scope>
    <source>
        <strain evidence="9">Hh-F2</strain>
        <tissue evidence="9">Blood</tissue>
    </source>
</reference>
<evidence type="ECO:0000256" key="3">
    <source>
        <dbReference type="ARBA" id="ARBA00022737"/>
    </source>
</evidence>
<feature type="domain" description="C2H2-type" evidence="8">
    <location>
        <begin position="290"/>
        <end position="318"/>
    </location>
</feature>
<protein>
    <submittedName>
        <fullName evidence="9">Zinc finger protein 250-like isoform X1</fullName>
    </submittedName>
</protein>
<feature type="domain" description="C2H2-type" evidence="8">
    <location>
        <begin position="260"/>
        <end position="289"/>
    </location>
</feature>
<name>A0ABR0YXC6_HUSHU</name>
<evidence type="ECO:0000256" key="6">
    <source>
        <dbReference type="ARBA" id="ARBA00023242"/>
    </source>
</evidence>
<evidence type="ECO:0000256" key="5">
    <source>
        <dbReference type="ARBA" id="ARBA00022833"/>
    </source>
</evidence>
<comment type="subcellular location">
    <subcellularLocation>
        <location evidence="1">Nucleus</location>
    </subcellularLocation>
</comment>
<keyword evidence="5" id="KW-0862">Zinc</keyword>
<proteinExistence type="predicted"/>
<dbReference type="PROSITE" id="PS00028">
    <property type="entry name" value="ZINC_FINGER_C2H2_1"/>
    <property type="match status" value="6"/>
</dbReference>
<dbReference type="PROSITE" id="PS50157">
    <property type="entry name" value="ZINC_FINGER_C2H2_2"/>
    <property type="match status" value="6"/>
</dbReference>
<evidence type="ECO:0000259" key="8">
    <source>
        <dbReference type="PROSITE" id="PS50157"/>
    </source>
</evidence>
<dbReference type="EMBL" id="JAHFZB010000021">
    <property type="protein sequence ID" value="KAK6477237.1"/>
    <property type="molecule type" value="Genomic_DNA"/>
</dbReference>
<keyword evidence="2" id="KW-0479">Metal-binding</keyword>
<organism evidence="9 10">
    <name type="scientific">Huso huso</name>
    <name type="common">Beluga</name>
    <name type="synonym">Acipenser huso</name>
    <dbReference type="NCBI Taxonomy" id="61971"/>
    <lineage>
        <taxon>Eukaryota</taxon>
        <taxon>Metazoa</taxon>
        <taxon>Chordata</taxon>
        <taxon>Craniata</taxon>
        <taxon>Vertebrata</taxon>
        <taxon>Euteleostomi</taxon>
        <taxon>Actinopterygii</taxon>
        <taxon>Chondrostei</taxon>
        <taxon>Acipenseriformes</taxon>
        <taxon>Acipenseridae</taxon>
        <taxon>Huso</taxon>
    </lineage>
</organism>
<dbReference type="InterPro" id="IPR013087">
    <property type="entry name" value="Znf_C2H2_type"/>
</dbReference>
<keyword evidence="10" id="KW-1185">Reference proteome</keyword>